<gene>
    <name evidence="2" type="ORF">SMAX5B_015160</name>
</gene>
<protein>
    <submittedName>
        <fullName evidence="2">Uncharacterized protein</fullName>
    </submittedName>
</protein>
<dbReference type="Proteomes" id="UP000246464">
    <property type="component" value="Chromosome 16"/>
</dbReference>
<accession>A0A2U9CEP4</accession>
<evidence type="ECO:0000313" key="3">
    <source>
        <dbReference type="Proteomes" id="UP000246464"/>
    </source>
</evidence>
<evidence type="ECO:0000313" key="2">
    <source>
        <dbReference type="EMBL" id="AWP14977.1"/>
    </source>
</evidence>
<organism evidence="2 3">
    <name type="scientific">Scophthalmus maximus</name>
    <name type="common">Turbot</name>
    <name type="synonym">Psetta maxima</name>
    <dbReference type="NCBI Taxonomy" id="52904"/>
    <lineage>
        <taxon>Eukaryota</taxon>
        <taxon>Metazoa</taxon>
        <taxon>Chordata</taxon>
        <taxon>Craniata</taxon>
        <taxon>Vertebrata</taxon>
        <taxon>Euteleostomi</taxon>
        <taxon>Actinopterygii</taxon>
        <taxon>Neopterygii</taxon>
        <taxon>Teleostei</taxon>
        <taxon>Neoteleostei</taxon>
        <taxon>Acanthomorphata</taxon>
        <taxon>Carangaria</taxon>
        <taxon>Pleuronectiformes</taxon>
        <taxon>Pleuronectoidei</taxon>
        <taxon>Scophthalmidae</taxon>
        <taxon>Scophthalmus</taxon>
    </lineage>
</organism>
<reference evidence="2 3" key="1">
    <citation type="submission" date="2017-12" db="EMBL/GenBank/DDBJ databases">
        <title>Integrating genomic resources of turbot (Scophthalmus maximus) in depth evaluation of genetic and physical mapping variation across individuals.</title>
        <authorList>
            <person name="Martinez P."/>
        </authorList>
    </citation>
    <scope>NUCLEOTIDE SEQUENCE [LARGE SCALE GENOMIC DNA]</scope>
</reference>
<keyword evidence="3" id="KW-1185">Reference proteome</keyword>
<dbReference type="EMBL" id="CP026258">
    <property type="protein sequence ID" value="AWP14977.1"/>
    <property type="molecule type" value="Genomic_DNA"/>
</dbReference>
<proteinExistence type="predicted"/>
<feature type="region of interest" description="Disordered" evidence="1">
    <location>
        <begin position="44"/>
        <end position="66"/>
    </location>
</feature>
<sequence>MYVTYPEDVAEALGIAAGVQSAGLAGRGGSSPLHPLILRQRQVSADPTGAKTPPFKPGAISLHMDT</sequence>
<dbReference type="AlphaFoldDB" id="A0A2U9CEP4"/>
<name>A0A2U9CEP4_SCOMX</name>
<evidence type="ECO:0000256" key="1">
    <source>
        <dbReference type="SAM" id="MobiDB-lite"/>
    </source>
</evidence>